<sequence length="96" mass="9601">MPLFLEAKIPLGKRFAMNTSHVLSATIGAGVLVSMGAFAAVAANPQTETGSFLSSEMSTGVTVTQSPGPAKADLPVAVPAIKGPAPLPTEEQGLPG</sequence>
<dbReference type="EMBL" id="FLQS01000025">
    <property type="protein sequence ID" value="SBS76381.1"/>
    <property type="molecule type" value="Genomic_DNA"/>
</dbReference>
<protein>
    <submittedName>
        <fullName evidence="1">Uncharacterized protein</fullName>
    </submittedName>
</protein>
<gene>
    <name evidence="1" type="ORF">MHPYR_310045</name>
</gene>
<evidence type="ECO:0000313" key="1">
    <source>
        <dbReference type="EMBL" id="SBS76381.1"/>
    </source>
</evidence>
<proteinExistence type="predicted"/>
<name>A0A1Y5PJQ0_9MYCO</name>
<accession>A0A1Y5PJQ0</accession>
<reference evidence="1" key="1">
    <citation type="submission" date="2016-03" db="EMBL/GenBank/DDBJ databases">
        <authorList>
            <person name="Ploux O."/>
        </authorList>
    </citation>
    <scope>NUCLEOTIDE SEQUENCE</scope>
    <source>
        <strain evidence="1">UC10</strain>
    </source>
</reference>
<organism evidence="1">
    <name type="scientific">uncultured Mycobacterium sp</name>
    <dbReference type="NCBI Taxonomy" id="171292"/>
    <lineage>
        <taxon>Bacteria</taxon>
        <taxon>Bacillati</taxon>
        <taxon>Actinomycetota</taxon>
        <taxon>Actinomycetes</taxon>
        <taxon>Mycobacteriales</taxon>
        <taxon>Mycobacteriaceae</taxon>
        <taxon>Mycobacterium</taxon>
        <taxon>environmental samples</taxon>
    </lineage>
</organism>
<dbReference type="AlphaFoldDB" id="A0A1Y5PJQ0"/>